<evidence type="ECO:0000313" key="1">
    <source>
        <dbReference type="EMBL" id="SOD92747.1"/>
    </source>
</evidence>
<proteinExistence type="predicted"/>
<dbReference type="InterPro" id="IPR035093">
    <property type="entry name" value="RelE/ParE_toxin_dom_sf"/>
</dbReference>
<accession>A0A286GB56</accession>
<protein>
    <submittedName>
        <fullName evidence="1">ParE-like toxin of type II toxin-antitoxin system</fullName>
    </submittedName>
</protein>
<sequence length="92" mass="10183">MTHLVALPRFQKAAKKMRPAEKAALHDAIRAVVADPAVGDMKVGDLAGTRVHKYRYQATQMLLAYSVSDDGGTITLQAIGTHENFYRDLKRD</sequence>
<dbReference type="InterPro" id="IPR031552">
    <property type="entry name" value="ParE-like_toxin"/>
</dbReference>
<organism evidence="1 2">
    <name type="scientific">Caenispirillum bisanense</name>
    <dbReference type="NCBI Taxonomy" id="414052"/>
    <lineage>
        <taxon>Bacteria</taxon>
        <taxon>Pseudomonadati</taxon>
        <taxon>Pseudomonadota</taxon>
        <taxon>Alphaproteobacteria</taxon>
        <taxon>Rhodospirillales</taxon>
        <taxon>Novispirillaceae</taxon>
        <taxon>Caenispirillum</taxon>
    </lineage>
</organism>
<gene>
    <name evidence="1" type="ORF">SAMN05421508_102590</name>
</gene>
<dbReference type="EMBL" id="OCNJ01000002">
    <property type="protein sequence ID" value="SOD92747.1"/>
    <property type="molecule type" value="Genomic_DNA"/>
</dbReference>
<evidence type="ECO:0000313" key="2">
    <source>
        <dbReference type="Proteomes" id="UP000219621"/>
    </source>
</evidence>
<dbReference type="SUPFAM" id="SSF143011">
    <property type="entry name" value="RelE-like"/>
    <property type="match status" value="1"/>
</dbReference>
<name>A0A286GB56_9PROT</name>
<keyword evidence="2" id="KW-1185">Reference proteome</keyword>
<dbReference type="Pfam" id="PF15781">
    <property type="entry name" value="ParE-like_toxin"/>
    <property type="match status" value="1"/>
</dbReference>
<dbReference type="RefSeq" id="WP_217992000.1">
    <property type="nucleotide sequence ID" value="NZ_OCNJ01000002.1"/>
</dbReference>
<dbReference type="Proteomes" id="UP000219621">
    <property type="component" value="Unassembled WGS sequence"/>
</dbReference>
<dbReference type="Gene3D" id="3.30.2310.20">
    <property type="entry name" value="RelE-like"/>
    <property type="match status" value="1"/>
</dbReference>
<dbReference type="AlphaFoldDB" id="A0A286GB56"/>
<reference evidence="1 2" key="1">
    <citation type="submission" date="2017-09" db="EMBL/GenBank/DDBJ databases">
        <authorList>
            <person name="Ehlers B."/>
            <person name="Leendertz F.H."/>
        </authorList>
    </citation>
    <scope>NUCLEOTIDE SEQUENCE [LARGE SCALE GENOMIC DNA]</scope>
    <source>
        <strain evidence="1 2">USBA 140</strain>
    </source>
</reference>